<protein>
    <submittedName>
        <fullName evidence="2">Uncharacterized protein</fullName>
    </submittedName>
</protein>
<evidence type="ECO:0000313" key="2">
    <source>
        <dbReference type="EMBL" id="MBW6410663.1"/>
    </source>
</evidence>
<proteinExistence type="predicted"/>
<dbReference type="RefSeq" id="WP_219780125.1">
    <property type="nucleotide sequence ID" value="NZ_JAHXPT010000008.1"/>
</dbReference>
<evidence type="ECO:0000313" key="3">
    <source>
        <dbReference type="Proteomes" id="UP001519921"/>
    </source>
</evidence>
<organism evidence="2 3">
    <name type="scientific">Clostridium weizhouense</name>
    <dbReference type="NCBI Taxonomy" id="2859781"/>
    <lineage>
        <taxon>Bacteria</taxon>
        <taxon>Bacillati</taxon>
        <taxon>Bacillota</taxon>
        <taxon>Clostridia</taxon>
        <taxon>Eubacteriales</taxon>
        <taxon>Clostridiaceae</taxon>
        <taxon>Clostridium</taxon>
    </lineage>
</organism>
<accession>A0ABS7APS3</accession>
<dbReference type="EMBL" id="JAHXPT010000008">
    <property type="protein sequence ID" value="MBW6410663.1"/>
    <property type="molecule type" value="Genomic_DNA"/>
</dbReference>
<keyword evidence="1" id="KW-1133">Transmembrane helix</keyword>
<name>A0ABS7APS3_9CLOT</name>
<dbReference type="Proteomes" id="UP001519921">
    <property type="component" value="Unassembled WGS sequence"/>
</dbReference>
<evidence type="ECO:0000256" key="1">
    <source>
        <dbReference type="SAM" id="Phobius"/>
    </source>
</evidence>
<comment type="caution">
    <text evidence="2">The sequence shown here is derived from an EMBL/GenBank/DDBJ whole genome shotgun (WGS) entry which is preliminary data.</text>
</comment>
<feature type="transmembrane region" description="Helical" evidence="1">
    <location>
        <begin position="72"/>
        <end position="90"/>
    </location>
</feature>
<keyword evidence="1" id="KW-0472">Membrane</keyword>
<keyword evidence="1" id="KW-0812">Transmembrane</keyword>
<reference evidence="2 3" key="1">
    <citation type="submission" date="2021-07" db="EMBL/GenBank/DDBJ databases">
        <title>Clostridium weizhouense sp. nov., an anaerobic bacterium isolated from activated sludge of Petroleum wastewater.</title>
        <authorList>
            <person name="Li Q."/>
        </authorList>
    </citation>
    <scope>NUCLEOTIDE SEQUENCE [LARGE SCALE GENOMIC DNA]</scope>
    <source>
        <strain evidence="2 3">YB-6</strain>
    </source>
</reference>
<feature type="transmembrane region" description="Helical" evidence="1">
    <location>
        <begin position="38"/>
        <end position="60"/>
    </location>
</feature>
<gene>
    <name evidence="2" type="ORF">KYD98_11200</name>
</gene>
<keyword evidence="3" id="KW-1185">Reference proteome</keyword>
<sequence length="96" mass="11354">MICKKGGQQLENDKFRCTQEYTAIKLEYIKKRSSTKDVPGFGTFLMATIIPFFGIIMWGIWKEKKPRSADFIFVWSIFIAIIFFIFRSLTHIIKMF</sequence>